<gene>
    <name evidence="1" type="ORF">TK0001_2991</name>
</gene>
<accession>A0A2N9AQJ7</accession>
<proteinExistence type="predicted"/>
<sequence>MTETRSETPAAFEERMRAEAAAAGRTALEASLQRFTQEQRDAFWNAIGLYYASRRHPGADAAAVPLAATAA</sequence>
<organism evidence="1 2">
    <name type="scientific">Methylorubrum extorquens</name>
    <name type="common">Methylobacterium dichloromethanicum</name>
    <name type="synonym">Methylobacterium extorquens</name>
    <dbReference type="NCBI Taxonomy" id="408"/>
    <lineage>
        <taxon>Bacteria</taxon>
        <taxon>Pseudomonadati</taxon>
        <taxon>Pseudomonadota</taxon>
        <taxon>Alphaproteobacteria</taxon>
        <taxon>Hyphomicrobiales</taxon>
        <taxon>Methylobacteriaceae</taxon>
        <taxon>Methylorubrum</taxon>
    </lineage>
</organism>
<protein>
    <submittedName>
        <fullName evidence="1">Uncharacterized protein</fullName>
    </submittedName>
</protein>
<reference evidence="2" key="1">
    <citation type="submission" date="2017-10" db="EMBL/GenBank/DDBJ databases">
        <authorList>
            <person name="Regsiter A."/>
            <person name="William W."/>
        </authorList>
    </citation>
    <scope>NUCLEOTIDE SEQUENCE [LARGE SCALE GENOMIC DNA]</scope>
</reference>
<dbReference type="EMBL" id="LT962688">
    <property type="protein sequence ID" value="SOR29593.1"/>
    <property type="molecule type" value="Genomic_DNA"/>
</dbReference>
<evidence type="ECO:0000313" key="1">
    <source>
        <dbReference type="EMBL" id="SOR29593.1"/>
    </source>
</evidence>
<name>A0A2N9AQJ7_METEX</name>
<dbReference type="AlphaFoldDB" id="A0A2N9AQJ7"/>
<evidence type="ECO:0000313" key="2">
    <source>
        <dbReference type="Proteomes" id="UP000233769"/>
    </source>
</evidence>
<dbReference type="Proteomes" id="UP000233769">
    <property type="component" value="Chromosome tk0001"/>
</dbReference>